<organism evidence="2 3">
    <name type="scientific">Phreatobacter stygius</name>
    <dbReference type="NCBI Taxonomy" id="1940610"/>
    <lineage>
        <taxon>Bacteria</taxon>
        <taxon>Pseudomonadati</taxon>
        <taxon>Pseudomonadota</taxon>
        <taxon>Alphaproteobacteria</taxon>
        <taxon>Hyphomicrobiales</taxon>
        <taxon>Phreatobacteraceae</taxon>
        <taxon>Phreatobacter</taxon>
    </lineage>
</organism>
<keyword evidence="3" id="KW-1185">Reference proteome</keyword>
<sequence length="95" mass="9910">MATLIVVPFRRLLPAATVVAAGLFLFAGGSAAAPAGPGYFTYCSGCLCEDTAPEMRVPGDWRPSGGMLGGRIVLKFVPRDETARLASSCRPPPRA</sequence>
<dbReference type="AlphaFoldDB" id="A0A4D7B1P1"/>
<dbReference type="OrthoDB" id="8482032at2"/>
<evidence type="ECO:0000313" key="3">
    <source>
        <dbReference type="Proteomes" id="UP000298781"/>
    </source>
</evidence>
<dbReference type="EMBL" id="CP039690">
    <property type="protein sequence ID" value="QCI63426.1"/>
    <property type="molecule type" value="Genomic_DNA"/>
</dbReference>
<dbReference type="Proteomes" id="UP000298781">
    <property type="component" value="Chromosome"/>
</dbReference>
<dbReference type="KEGG" id="pstg:E8M01_03740"/>
<reference evidence="2 3" key="1">
    <citation type="submission" date="2019-04" db="EMBL/GenBank/DDBJ databases">
        <title>Phreatobacter aquaticus sp. nov.</title>
        <authorList>
            <person name="Choi A."/>
        </authorList>
    </citation>
    <scope>NUCLEOTIDE SEQUENCE [LARGE SCALE GENOMIC DNA]</scope>
    <source>
        <strain evidence="2 3">KCTC 52518</strain>
    </source>
</reference>
<gene>
    <name evidence="2" type="ORF">E8M01_03740</name>
</gene>
<feature type="signal peptide" evidence="1">
    <location>
        <begin position="1"/>
        <end position="32"/>
    </location>
</feature>
<dbReference type="RefSeq" id="WP_136958884.1">
    <property type="nucleotide sequence ID" value="NZ_CP039690.1"/>
</dbReference>
<feature type="chain" id="PRO_5020888243" evidence="1">
    <location>
        <begin position="33"/>
        <end position="95"/>
    </location>
</feature>
<proteinExistence type="predicted"/>
<accession>A0A4D7B1P1</accession>
<evidence type="ECO:0000256" key="1">
    <source>
        <dbReference type="SAM" id="SignalP"/>
    </source>
</evidence>
<keyword evidence="1" id="KW-0732">Signal</keyword>
<name>A0A4D7B1P1_9HYPH</name>
<evidence type="ECO:0000313" key="2">
    <source>
        <dbReference type="EMBL" id="QCI63426.1"/>
    </source>
</evidence>
<protein>
    <submittedName>
        <fullName evidence="2">Uncharacterized protein</fullName>
    </submittedName>
</protein>